<evidence type="ECO:0000313" key="2">
    <source>
        <dbReference type="Proteomes" id="UP000062645"/>
    </source>
</evidence>
<keyword evidence="2" id="KW-1185">Reference proteome</keyword>
<dbReference type="KEGG" id="npz:ACX27_05410"/>
<reference evidence="2" key="1">
    <citation type="submission" date="2015-07" db="EMBL/GenBank/DDBJ databases">
        <title>Genome Of Nitrogen-Fixing Cyanobacterium Nostoc piscinale CENA21 From Solimoes/Amazon River Floodplain Sediments And Comparative Genomics To Uncover Biosynthetic Natural Products Potential.</title>
        <authorList>
            <person name="Leao T.F."/>
            <person name="Leao P.N."/>
            <person name="Guimaraes P.I."/>
            <person name="de Melo A.G.C."/>
            <person name="Ramos R.T.J."/>
            <person name="Silva A."/>
            <person name="Fiore M.F."/>
            <person name="Schneider M.P.C."/>
        </authorList>
    </citation>
    <scope>NUCLEOTIDE SEQUENCE [LARGE SCALE GENOMIC DNA]</scope>
    <source>
        <strain evidence="2">CENA21</strain>
    </source>
</reference>
<gene>
    <name evidence="1" type="ORF">ACX27_05410</name>
</gene>
<sequence>MNFGFWLTYKQFMRNFDPKLVEILYTTSLQSLGFIFIAEGSPDKTSFMLGDESGISIFTQHSALSSQLDKK</sequence>
<dbReference type="PATRIC" id="fig|224013.5.peg.1309"/>
<accession>A0A0M3V4M6</accession>
<reference evidence="1 2" key="2">
    <citation type="journal article" date="2016" name="Genome Announc.">
        <title>Draft Genome Sequence of the N2-Fixing Cyanobacterium Nostoc piscinale CENA21, Isolated from the Brazilian Amazon Floodplain.</title>
        <authorList>
            <person name="Leao T."/>
            <person name="Guimaraes P.I."/>
            <person name="de Melo A.G."/>
            <person name="Ramos R.T."/>
            <person name="Leao P.N."/>
            <person name="Silva A."/>
            <person name="Fiore M.F."/>
            <person name="Schneider M.P."/>
        </authorList>
    </citation>
    <scope>NUCLEOTIDE SEQUENCE [LARGE SCALE GENOMIC DNA]</scope>
    <source>
        <strain evidence="1 2">CENA21</strain>
    </source>
</reference>
<dbReference type="Proteomes" id="UP000062645">
    <property type="component" value="Chromosome"/>
</dbReference>
<evidence type="ECO:0000313" key="1">
    <source>
        <dbReference type="EMBL" id="ALF52413.1"/>
    </source>
</evidence>
<dbReference type="AlphaFoldDB" id="A0A0M3V4M6"/>
<name>A0A0M3V4M6_9NOSO</name>
<organism evidence="1 2">
    <name type="scientific">Nostoc piscinale CENA21</name>
    <dbReference type="NCBI Taxonomy" id="224013"/>
    <lineage>
        <taxon>Bacteria</taxon>
        <taxon>Bacillati</taxon>
        <taxon>Cyanobacteriota</taxon>
        <taxon>Cyanophyceae</taxon>
        <taxon>Nostocales</taxon>
        <taxon>Nostocaceae</taxon>
        <taxon>Nostoc</taxon>
    </lineage>
</organism>
<proteinExistence type="predicted"/>
<dbReference type="EMBL" id="CP012036">
    <property type="protein sequence ID" value="ALF52413.1"/>
    <property type="molecule type" value="Genomic_DNA"/>
</dbReference>
<protein>
    <submittedName>
        <fullName evidence="1">Uncharacterized protein</fullName>
    </submittedName>
</protein>